<protein>
    <submittedName>
        <fullName evidence="2">Kinase-like protein</fullName>
    </submittedName>
</protein>
<comment type="caution">
    <text evidence="2">The sequence shown here is derived from an EMBL/GenBank/DDBJ whole genome shotgun (WGS) entry which is preliminary data.</text>
</comment>
<dbReference type="GO" id="GO:0004674">
    <property type="term" value="F:protein serine/threonine kinase activity"/>
    <property type="evidence" value="ECO:0007669"/>
    <property type="project" value="TreeGrafter"/>
</dbReference>
<dbReference type="Proteomes" id="UP000232688">
    <property type="component" value="Unassembled WGS sequence"/>
</dbReference>
<accession>A0A2N0SIR6</accession>
<dbReference type="InterPro" id="IPR000719">
    <property type="entry name" value="Prot_kinase_dom"/>
</dbReference>
<keyword evidence="2" id="KW-0808">Transferase</keyword>
<dbReference type="GO" id="GO:0005524">
    <property type="term" value="F:ATP binding"/>
    <property type="evidence" value="ECO:0007669"/>
    <property type="project" value="InterPro"/>
</dbReference>
<reference evidence="2 3" key="2">
    <citation type="submission" date="2017-10" db="EMBL/GenBank/DDBJ databases">
        <title>Genome analyses suggest a sexual origin of heterokaryosis in a supposedly ancient asexual fungus.</title>
        <authorList>
            <person name="Corradi N."/>
            <person name="Sedzielewska K."/>
            <person name="Noel J."/>
            <person name="Charron P."/>
            <person name="Farinelli L."/>
            <person name="Marton T."/>
            <person name="Kruger M."/>
            <person name="Pelin A."/>
            <person name="Brachmann A."/>
            <person name="Corradi N."/>
        </authorList>
    </citation>
    <scope>NUCLEOTIDE SEQUENCE [LARGE SCALE GENOMIC DNA]</scope>
    <source>
        <strain evidence="2 3">A1</strain>
    </source>
</reference>
<dbReference type="Pfam" id="PF00069">
    <property type="entry name" value="Pkinase"/>
    <property type="match status" value="1"/>
</dbReference>
<dbReference type="VEuPathDB" id="FungiDB:RhiirA1_448886"/>
<dbReference type="EMBL" id="LLXH01000024">
    <property type="protein sequence ID" value="PKC75406.1"/>
    <property type="molecule type" value="Genomic_DNA"/>
</dbReference>
<dbReference type="SUPFAM" id="SSF56112">
    <property type="entry name" value="Protein kinase-like (PK-like)"/>
    <property type="match status" value="1"/>
</dbReference>
<evidence type="ECO:0000313" key="3">
    <source>
        <dbReference type="Proteomes" id="UP000232688"/>
    </source>
</evidence>
<dbReference type="PROSITE" id="PS50011">
    <property type="entry name" value="PROTEIN_KINASE_DOM"/>
    <property type="match status" value="1"/>
</dbReference>
<proteinExistence type="predicted"/>
<feature type="domain" description="Protein kinase" evidence="1">
    <location>
        <begin position="1"/>
        <end position="316"/>
    </location>
</feature>
<dbReference type="PANTHER" id="PTHR44329">
    <property type="entry name" value="SERINE/THREONINE-PROTEIN KINASE TNNI3K-RELATED"/>
    <property type="match status" value="1"/>
</dbReference>
<evidence type="ECO:0000259" key="1">
    <source>
        <dbReference type="PROSITE" id="PS50011"/>
    </source>
</evidence>
<reference evidence="2 3" key="1">
    <citation type="submission" date="2017-10" db="EMBL/GenBank/DDBJ databases">
        <title>Extensive intraspecific genome diversity in a model arbuscular mycorrhizal fungus.</title>
        <authorList>
            <person name="Chen E.C.H."/>
            <person name="Morin E."/>
            <person name="Baudet D."/>
            <person name="Noel J."/>
            <person name="Ndikumana S."/>
            <person name="Charron P."/>
            <person name="St-Onge C."/>
            <person name="Giorgi J."/>
            <person name="Grigoriev I.V."/>
            <person name="Roux C."/>
            <person name="Martin F.M."/>
            <person name="Corradi N."/>
        </authorList>
    </citation>
    <scope>NUCLEOTIDE SEQUENCE [LARGE SCALE GENOMIC DNA]</scope>
    <source>
        <strain evidence="2 3">A1</strain>
    </source>
</reference>
<sequence>MTGAHRTRTHLKVISLTLKVKPWLRYLNISHQVQIHRLEDMVVGLKNPFNKPLALVCRTIFRKAKESGLCLPLSGEGEQVDAMIKEVMATLIRLVKSFVKKNIVFLFGDDEQTDDKGFQDNEKKYSLVLEYADGGTLRDHLEKNIIVWKNQLRFAKEITSAILWLHDDEGIIHGDLHPNNILIHQNTIKLADFGRSSEKGSECYNTEEVWGVMPYVDPKVFDRKTPSKINEKSDIYNLGFLFWELTSCTPPFDGLDDDEQIICKILSGGREEPVPDTNVKFNELYQKCWEYEPDERVESKKVKFVYSCQIDLNEFCL</sequence>
<gene>
    <name evidence="2" type="ORF">RhiirA1_448886</name>
</gene>
<evidence type="ECO:0000313" key="2">
    <source>
        <dbReference type="EMBL" id="PKC75406.1"/>
    </source>
</evidence>
<dbReference type="InterPro" id="IPR051681">
    <property type="entry name" value="Ser/Thr_Kinases-Pseudokinases"/>
</dbReference>
<dbReference type="InterPro" id="IPR011009">
    <property type="entry name" value="Kinase-like_dom_sf"/>
</dbReference>
<dbReference type="AlphaFoldDB" id="A0A2N0SIR6"/>
<dbReference type="VEuPathDB" id="FungiDB:FUN_019008"/>
<organism evidence="2 3">
    <name type="scientific">Rhizophagus irregularis</name>
    <dbReference type="NCBI Taxonomy" id="588596"/>
    <lineage>
        <taxon>Eukaryota</taxon>
        <taxon>Fungi</taxon>
        <taxon>Fungi incertae sedis</taxon>
        <taxon>Mucoromycota</taxon>
        <taxon>Glomeromycotina</taxon>
        <taxon>Glomeromycetes</taxon>
        <taxon>Glomerales</taxon>
        <taxon>Glomeraceae</taxon>
        <taxon>Rhizophagus</taxon>
    </lineage>
</organism>
<keyword evidence="2" id="KW-0418">Kinase</keyword>
<dbReference type="Gene3D" id="1.10.510.10">
    <property type="entry name" value="Transferase(Phosphotransferase) domain 1"/>
    <property type="match status" value="1"/>
</dbReference>
<name>A0A2N0SIR6_9GLOM</name>
<dbReference type="VEuPathDB" id="FungiDB:RhiirFUN_016699"/>